<protein>
    <submittedName>
        <fullName evidence="1">Uncharacterized protein</fullName>
    </submittedName>
</protein>
<organism evidence="1 2">
    <name type="scientific">Escherichia phage MN03</name>
    <dbReference type="NCBI Taxonomy" id="2711183"/>
    <lineage>
        <taxon>Viruses</taxon>
        <taxon>Duplodnaviria</taxon>
        <taxon>Heunggongvirae</taxon>
        <taxon>Uroviricota</taxon>
        <taxon>Caudoviricetes</taxon>
        <taxon>Mktvariviridae</taxon>
        <taxon>Gordonclarkvirinae</taxon>
        <taxon>Kuravirus</taxon>
        <taxon>Kuravirus MN03</taxon>
    </lineage>
</organism>
<proteinExistence type="predicted"/>
<reference evidence="1 2" key="1">
    <citation type="submission" date="2020-02" db="EMBL/GenBank/DDBJ databases">
        <authorList>
            <person name="Naser I.B."/>
            <person name="Shishir T.A."/>
        </authorList>
    </citation>
    <scope>NUCLEOTIDE SEQUENCE [LARGE SCALE GENOMIC DNA]</scope>
</reference>
<evidence type="ECO:0000313" key="2">
    <source>
        <dbReference type="Proteomes" id="UP000664911"/>
    </source>
</evidence>
<keyword evidence="2" id="KW-1185">Reference proteome</keyword>
<dbReference type="Proteomes" id="UP000664911">
    <property type="component" value="Segment"/>
</dbReference>
<name>A0A858I6A4_9CAUD</name>
<dbReference type="EMBL" id="MT129653">
    <property type="protein sequence ID" value="QIN95784.1"/>
    <property type="molecule type" value="Genomic_DNA"/>
</dbReference>
<gene>
    <name evidence="1" type="ORF">MN03_00117</name>
</gene>
<accession>A0A858I6A4</accession>
<sequence>MEALLPVDIRDSPSQEANSDRVLIADLLCLRVQVLELSLIPTGEDFLPLGSLLNPKPIRTPTYWKVFRKLTGFSLAPDVRASSP</sequence>
<evidence type="ECO:0000313" key="1">
    <source>
        <dbReference type="EMBL" id="QIN95784.1"/>
    </source>
</evidence>